<comment type="caution">
    <text evidence="3">The sequence shown here is derived from an EMBL/GenBank/DDBJ whole genome shotgun (WGS) entry which is preliminary data.</text>
</comment>
<protein>
    <recommendedName>
        <fullName evidence="2">Regulatory protein YycH-like domain-containing protein</fullName>
    </recommendedName>
</protein>
<reference evidence="3 4" key="1">
    <citation type="journal article" date="2015" name="Genome Announc.">
        <title>Expanding the biotechnology potential of lactobacilli through comparative genomics of 213 strains and associated genera.</title>
        <authorList>
            <person name="Sun Z."/>
            <person name="Harris H.M."/>
            <person name="McCann A."/>
            <person name="Guo C."/>
            <person name="Argimon S."/>
            <person name="Zhang W."/>
            <person name="Yang X."/>
            <person name="Jeffery I.B."/>
            <person name="Cooney J.C."/>
            <person name="Kagawa T.F."/>
            <person name="Liu W."/>
            <person name="Song Y."/>
            <person name="Salvetti E."/>
            <person name="Wrobel A."/>
            <person name="Rasinkangas P."/>
            <person name="Parkhill J."/>
            <person name="Rea M.C."/>
            <person name="O'Sullivan O."/>
            <person name="Ritari J."/>
            <person name="Douillard F.P."/>
            <person name="Paul Ross R."/>
            <person name="Yang R."/>
            <person name="Briner A.E."/>
            <person name="Felis G.E."/>
            <person name="de Vos W.M."/>
            <person name="Barrangou R."/>
            <person name="Klaenhammer T.R."/>
            <person name="Caufield P.W."/>
            <person name="Cui Y."/>
            <person name="Zhang H."/>
            <person name="O'Toole P.W."/>
        </authorList>
    </citation>
    <scope>NUCLEOTIDE SEQUENCE [LARGE SCALE GENOMIC DNA]</scope>
    <source>
        <strain evidence="3 4">DSM 20505</strain>
    </source>
</reference>
<dbReference type="InterPro" id="IPR018604">
    <property type="entry name" value="YycI-like"/>
</dbReference>
<keyword evidence="1" id="KW-0472">Membrane</keyword>
<dbReference type="STRING" id="1291052.FC18_GL000346"/>
<keyword evidence="1" id="KW-1133">Transmembrane helix</keyword>
<evidence type="ECO:0000256" key="1">
    <source>
        <dbReference type="SAM" id="Phobius"/>
    </source>
</evidence>
<dbReference type="Proteomes" id="UP000051679">
    <property type="component" value="Unassembled WGS sequence"/>
</dbReference>
<dbReference type="AlphaFoldDB" id="A0A0R1ZJJ0"/>
<dbReference type="OrthoDB" id="2135943at2"/>
<dbReference type="RefSeq" id="WP_054676868.1">
    <property type="nucleotide sequence ID" value="NZ_AYYO01000055.1"/>
</dbReference>
<dbReference type="GO" id="GO:0016020">
    <property type="term" value="C:membrane"/>
    <property type="evidence" value="ECO:0007669"/>
    <property type="project" value="InterPro"/>
</dbReference>
<name>A0A0R1ZJJ0_9LACO</name>
<organism evidence="3 4">
    <name type="scientific">Lacticaseibacillus sharpeae JCM 1186 = DSM 20505</name>
    <dbReference type="NCBI Taxonomy" id="1291052"/>
    <lineage>
        <taxon>Bacteria</taxon>
        <taxon>Bacillati</taxon>
        <taxon>Bacillota</taxon>
        <taxon>Bacilli</taxon>
        <taxon>Lactobacillales</taxon>
        <taxon>Lactobacillaceae</taxon>
        <taxon>Lacticaseibacillus</taxon>
    </lineage>
</organism>
<evidence type="ECO:0000259" key="2">
    <source>
        <dbReference type="Pfam" id="PF09648"/>
    </source>
</evidence>
<evidence type="ECO:0000313" key="4">
    <source>
        <dbReference type="Proteomes" id="UP000051679"/>
    </source>
</evidence>
<proteinExistence type="predicted"/>
<feature type="transmembrane region" description="Helical" evidence="1">
    <location>
        <begin position="7"/>
        <end position="26"/>
    </location>
</feature>
<accession>A0A0R1ZJJ0</accession>
<keyword evidence="1" id="KW-0812">Transmembrane</keyword>
<dbReference type="EMBL" id="AYYO01000055">
    <property type="protein sequence ID" value="KRM54538.1"/>
    <property type="molecule type" value="Genomic_DNA"/>
</dbReference>
<sequence>MDFRRIEWIFVVVFVALDIFLGWSMAQNQRVYLSTGTTGGTHQVMRDISDDDIALPQLSTKTSTGAYLASRGNNALEKNYQRVAKSGDQSINVNKGDYATLDATLNSTYALRKHDVAAQLSDWVHNPKNVLYGRKYVYQADLSSNSSYVFAEKVNGNLILDDRGQLILTVHDGQLTGYTQTYVDKLLTMRNDEELISEHDAVTTLYQSNEIVANSRVIWIHKGYTYLLDAKGSTVYIPAWFVGIESKNSKNVSIKKLNAITKAVIKSH</sequence>
<gene>
    <name evidence="3" type="ORF">FC18_GL000346</name>
</gene>
<keyword evidence="4" id="KW-1185">Reference proteome</keyword>
<evidence type="ECO:0000313" key="3">
    <source>
        <dbReference type="EMBL" id="KRM54538.1"/>
    </source>
</evidence>
<dbReference type="Gene3D" id="2.40.128.690">
    <property type="entry name" value="YycH protein, domain 3-like"/>
    <property type="match status" value="1"/>
</dbReference>
<dbReference type="Pfam" id="PF09648">
    <property type="entry name" value="YycI"/>
    <property type="match status" value="1"/>
</dbReference>
<feature type="domain" description="Regulatory protein YycH-like" evidence="2">
    <location>
        <begin position="41"/>
        <end position="260"/>
    </location>
</feature>
<dbReference type="PATRIC" id="fig|1291052.5.peg.357"/>